<organism evidence="14 15">
    <name type="scientific">Mola mola</name>
    <name type="common">Ocean sunfish</name>
    <name type="synonym">Tetraodon mola</name>
    <dbReference type="NCBI Taxonomy" id="94237"/>
    <lineage>
        <taxon>Eukaryota</taxon>
        <taxon>Metazoa</taxon>
        <taxon>Chordata</taxon>
        <taxon>Craniata</taxon>
        <taxon>Vertebrata</taxon>
        <taxon>Euteleostomi</taxon>
        <taxon>Actinopterygii</taxon>
        <taxon>Neopterygii</taxon>
        <taxon>Teleostei</taxon>
        <taxon>Neoteleostei</taxon>
        <taxon>Acanthomorphata</taxon>
        <taxon>Eupercaria</taxon>
        <taxon>Tetraodontiformes</taxon>
        <taxon>Molidae</taxon>
        <taxon>Mola</taxon>
    </lineage>
</organism>
<dbReference type="OMA" id="KQLLDYW"/>
<evidence type="ECO:0000256" key="12">
    <source>
        <dbReference type="ARBA" id="ARBA00023180"/>
    </source>
</evidence>
<evidence type="ECO:0000256" key="1">
    <source>
        <dbReference type="ARBA" id="ARBA00004323"/>
    </source>
</evidence>
<dbReference type="FunFam" id="3.90.550.50:FF:000001">
    <property type="entry name" value="Hexosyltransferase"/>
    <property type="match status" value="1"/>
</dbReference>
<dbReference type="GO" id="GO:0006493">
    <property type="term" value="P:protein O-linked glycosylation"/>
    <property type="evidence" value="ECO:0007669"/>
    <property type="project" value="TreeGrafter"/>
</dbReference>
<evidence type="ECO:0000256" key="7">
    <source>
        <dbReference type="ARBA" id="ARBA00022968"/>
    </source>
</evidence>
<keyword evidence="12" id="KW-0325">Glycoprotein</keyword>
<evidence type="ECO:0000313" key="14">
    <source>
        <dbReference type="Ensembl" id="ENSMMOP00000014612.1"/>
    </source>
</evidence>
<dbReference type="GO" id="GO:0000139">
    <property type="term" value="C:Golgi membrane"/>
    <property type="evidence" value="ECO:0007669"/>
    <property type="project" value="UniProtKB-SubCell"/>
</dbReference>
<keyword evidence="4 13" id="KW-0328">Glycosyltransferase</keyword>
<dbReference type="EC" id="2.4.1.-" evidence="13"/>
<evidence type="ECO:0000256" key="2">
    <source>
        <dbReference type="ARBA" id="ARBA00004922"/>
    </source>
</evidence>
<dbReference type="GO" id="GO:0006629">
    <property type="term" value="P:lipid metabolic process"/>
    <property type="evidence" value="ECO:0007669"/>
    <property type="project" value="UniProtKB-KW"/>
</dbReference>
<dbReference type="Pfam" id="PF01762">
    <property type="entry name" value="Galactosyl_T"/>
    <property type="match status" value="1"/>
</dbReference>
<dbReference type="Proteomes" id="UP000261620">
    <property type="component" value="Unplaced"/>
</dbReference>
<keyword evidence="8" id="KW-1133">Transmembrane helix</keyword>
<evidence type="ECO:0000313" key="15">
    <source>
        <dbReference type="Proteomes" id="UP000261620"/>
    </source>
</evidence>
<protein>
    <recommendedName>
        <fullName evidence="13">Hexosyltransferase</fullName>
        <ecNumber evidence="13">2.4.1.-</ecNumber>
    </recommendedName>
</protein>
<comment type="pathway">
    <text evidence="2">Protein modification; protein glycosylation.</text>
</comment>
<dbReference type="InterPro" id="IPR002659">
    <property type="entry name" value="Glyco_trans_31"/>
</dbReference>
<keyword evidence="5" id="KW-0808">Transferase</keyword>
<keyword evidence="11" id="KW-0472">Membrane</keyword>
<evidence type="ECO:0000256" key="4">
    <source>
        <dbReference type="ARBA" id="ARBA00022676"/>
    </source>
</evidence>
<evidence type="ECO:0000256" key="11">
    <source>
        <dbReference type="ARBA" id="ARBA00023136"/>
    </source>
</evidence>
<keyword evidence="15" id="KW-1185">Reference proteome</keyword>
<dbReference type="GO" id="GO:0008499">
    <property type="term" value="F:N-acetyl-beta-D-glucosaminide beta-(1,3)-galactosyltransferase activity"/>
    <property type="evidence" value="ECO:0007669"/>
    <property type="project" value="TreeGrafter"/>
</dbReference>
<evidence type="ECO:0000256" key="13">
    <source>
        <dbReference type="RuleBase" id="RU363063"/>
    </source>
</evidence>
<sequence length="342" mass="39432">QKKSVFVSCFLLLLVLTLALLIICYTLSSSSLSWPEKYSLYERQQRFFNQLNLSILHPLFHEHPKQITLNKTTQSPTTPPTVPPTGVEYHQAYPRNYHFIMDHTEACKHKTPFLVLMVPVAPHNVEARDAIRQTWGNKNVVQGEVVLTFFMLGSSGSDFLDTYLNLTIKTMVIMEWLATHCPTAAYAMKVDSDMFLNIDNLVIMLKKPDIPKQNYLTGLLMWNRPVVRSKDSKWYVPEEMYPETTYPPYTLGMGYVFSNDLPEKFVEASKTIKPFNIEDAYIGMCMKKLELSLSSPPDPSQFKSYNWGYSRCEFSKVITYILGSSEELVKYWTDLKKPEPPC</sequence>
<reference evidence="14" key="2">
    <citation type="submission" date="2025-09" db="UniProtKB">
        <authorList>
            <consortium name="Ensembl"/>
        </authorList>
    </citation>
    <scope>IDENTIFICATION</scope>
</reference>
<evidence type="ECO:0000256" key="3">
    <source>
        <dbReference type="ARBA" id="ARBA00008661"/>
    </source>
</evidence>
<dbReference type="PANTHER" id="PTHR11214:SF115">
    <property type="entry name" value="HEXOSYLTRANSFERASE"/>
    <property type="match status" value="1"/>
</dbReference>
<accession>A0A3Q3WQC4</accession>
<dbReference type="STRING" id="94237.ENSMMOP00000014612"/>
<keyword evidence="7" id="KW-0735">Signal-anchor</keyword>
<evidence type="ECO:0000256" key="6">
    <source>
        <dbReference type="ARBA" id="ARBA00022692"/>
    </source>
</evidence>
<comment type="similarity">
    <text evidence="3 13">Belongs to the glycosyltransferase 31 family.</text>
</comment>
<keyword evidence="6" id="KW-0812">Transmembrane</keyword>
<keyword evidence="10" id="KW-0443">Lipid metabolism</keyword>
<evidence type="ECO:0000256" key="10">
    <source>
        <dbReference type="ARBA" id="ARBA00023098"/>
    </source>
</evidence>
<dbReference type="Gene3D" id="3.90.550.50">
    <property type="match status" value="1"/>
</dbReference>
<dbReference type="Ensembl" id="ENSMMOT00000014847.1">
    <property type="protein sequence ID" value="ENSMMOP00000014612.1"/>
    <property type="gene ID" value="ENSMMOG00000011167.1"/>
</dbReference>
<dbReference type="PANTHER" id="PTHR11214">
    <property type="entry name" value="BETA-1,3-N-ACETYLGLUCOSAMINYLTRANSFERASE"/>
    <property type="match status" value="1"/>
</dbReference>
<reference evidence="14" key="1">
    <citation type="submission" date="2025-08" db="UniProtKB">
        <authorList>
            <consortium name="Ensembl"/>
        </authorList>
    </citation>
    <scope>IDENTIFICATION</scope>
</reference>
<proteinExistence type="inferred from homology"/>
<evidence type="ECO:0000256" key="9">
    <source>
        <dbReference type="ARBA" id="ARBA00023034"/>
    </source>
</evidence>
<keyword evidence="9 13" id="KW-0333">Golgi apparatus</keyword>
<evidence type="ECO:0000256" key="5">
    <source>
        <dbReference type="ARBA" id="ARBA00022679"/>
    </source>
</evidence>
<name>A0A3Q3WQC4_MOLML</name>
<comment type="subcellular location">
    <subcellularLocation>
        <location evidence="1 13">Golgi apparatus membrane</location>
        <topology evidence="1 13">Single-pass type II membrane protein</topology>
    </subcellularLocation>
</comment>
<dbReference type="AlphaFoldDB" id="A0A3Q3WQC4"/>
<evidence type="ECO:0000256" key="8">
    <source>
        <dbReference type="ARBA" id="ARBA00022989"/>
    </source>
</evidence>